<name>A0A6J6QHA2_9ZZZZ</name>
<evidence type="ECO:0000313" key="1">
    <source>
        <dbReference type="EMBL" id="CAB4708913.1"/>
    </source>
</evidence>
<proteinExistence type="predicted"/>
<gene>
    <name evidence="1" type="ORF">UFOPK2582_01323</name>
</gene>
<reference evidence="1" key="1">
    <citation type="submission" date="2020-05" db="EMBL/GenBank/DDBJ databases">
        <authorList>
            <person name="Chiriac C."/>
            <person name="Salcher M."/>
            <person name="Ghai R."/>
            <person name="Kavagutti S V."/>
        </authorList>
    </citation>
    <scope>NUCLEOTIDE SEQUENCE</scope>
</reference>
<dbReference type="EMBL" id="CAEZXS010000183">
    <property type="protein sequence ID" value="CAB4708913.1"/>
    <property type="molecule type" value="Genomic_DNA"/>
</dbReference>
<sequence length="217" mass="23917">MHAAQPWPEGVSVDPPVYNPTRGGELLQGTHLGKRTVGLVALQFRYFLGVVHVSEMGCIDTVLCEFLPRCVNGVLTCDHFGKPGRVVELWDFWDLPDRRNAFGVIPSHDQTVALNGRVGSDTGFLICAVCVRDKSILALSVKAPAMKWTDELIPVHRPAMPKVCSQVRAECVIDMRLTALISPQGQTLSEILNWQNLTNCHIARPSNLKPPEGDREG</sequence>
<dbReference type="AlphaFoldDB" id="A0A6J6QHA2"/>
<organism evidence="1">
    <name type="scientific">freshwater metagenome</name>
    <dbReference type="NCBI Taxonomy" id="449393"/>
    <lineage>
        <taxon>unclassified sequences</taxon>
        <taxon>metagenomes</taxon>
        <taxon>ecological metagenomes</taxon>
    </lineage>
</organism>
<accession>A0A6J6QHA2</accession>
<protein>
    <submittedName>
        <fullName evidence="1">Unannotated protein</fullName>
    </submittedName>
</protein>